<sequence>MASLLIPRSYCEEATDPWEPIFIVHPIHDCPFLSLGRRQKVIETDKEQLGIPHWFVLDACLVVAGRGFLSSTPDRSNRISTEENGLLTGRKYWFFLEDDDSDYVICTDFMEWTPLPRKEVPERWLAIDQHKKSIPNPLQEESFSDISSCITQKDRICALSGVNEEIHAVHLIPQMYATWYHSHTVFLQFARFPSPLTAPKARPIDDIRQIITLESGLRDSMDRPSFVFAPFGDKYTAFFFAPRNISMVERYHMRNVRLPERIEGYALFARFAWAMTTIAFALPPNIVNRKRKCSDTSNQQPLYQRLKTEGDGPTTGDSDGGGRASQPSFEDESDDDDDDGCVDPSSLLDFLKEQELELTDHQVEQFRDAEDGTQPSAAFIYDILE</sequence>
<evidence type="ECO:0000313" key="3">
    <source>
        <dbReference type="Proteomes" id="UP000218334"/>
    </source>
</evidence>
<evidence type="ECO:0000256" key="1">
    <source>
        <dbReference type="SAM" id="MobiDB-lite"/>
    </source>
</evidence>
<reference evidence="3" key="1">
    <citation type="journal article" date="2017" name="Nat. Ecol. Evol.">
        <title>Genome expansion and lineage-specific genetic innovations in the forest pathogenic fungi Armillaria.</title>
        <authorList>
            <person name="Sipos G."/>
            <person name="Prasanna A.N."/>
            <person name="Walter M.C."/>
            <person name="O'Connor E."/>
            <person name="Balint B."/>
            <person name="Krizsan K."/>
            <person name="Kiss B."/>
            <person name="Hess J."/>
            <person name="Varga T."/>
            <person name="Slot J."/>
            <person name="Riley R."/>
            <person name="Boka B."/>
            <person name="Rigling D."/>
            <person name="Barry K."/>
            <person name="Lee J."/>
            <person name="Mihaltcheva S."/>
            <person name="LaButti K."/>
            <person name="Lipzen A."/>
            <person name="Waldron R."/>
            <person name="Moloney N.M."/>
            <person name="Sperisen C."/>
            <person name="Kredics L."/>
            <person name="Vagvoelgyi C."/>
            <person name="Patrignani A."/>
            <person name="Fitzpatrick D."/>
            <person name="Nagy I."/>
            <person name="Doyle S."/>
            <person name="Anderson J.B."/>
            <person name="Grigoriev I.V."/>
            <person name="Gueldener U."/>
            <person name="Muensterkoetter M."/>
            <person name="Nagy L.G."/>
        </authorList>
    </citation>
    <scope>NUCLEOTIDE SEQUENCE [LARGE SCALE GENOMIC DNA]</scope>
    <source>
        <strain evidence="3">28-4</strain>
    </source>
</reference>
<proteinExistence type="predicted"/>
<keyword evidence="3" id="KW-1185">Reference proteome</keyword>
<name>A0A2H3CC37_9AGAR</name>
<feature type="compositionally biased region" description="Acidic residues" evidence="1">
    <location>
        <begin position="329"/>
        <end position="341"/>
    </location>
</feature>
<gene>
    <name evidence="2" type="ORF">ARMSODRAFT_1011418</name>
</gene>
<dbReference type="Proteomes" id="UP000218334">
    <property type="component" value="Unassembled WGS sequence"/>
</dbReference>
<evidence type="ECO:0000313" key="2">
    <source>
        <dbReference type="EMBL" id="PBK78894.1"/>
    </source>
</evidence>
<accession>A0A2H3CC37</accession>
<dbReference type="AlphaFoldDB" id="A0A2H3CC37"/>
<protein>
    <recommendedName>
        <fullName evidence="4">HNH nuclease domain-containing protein</fullName>
    </recommendedName>
</protein>
<dbReference type="EMBL" id="KZ293415">
    <property type="protein sequence ID" value="PBK78894.1"/>
    <property type="molecule type" value="Genomic_DNA"/>
</dbReference>
<organism evidence="2 3">
    <name type="scientific">Armillaria solidipes</name>
    <dbReference type="NCBI Taxonomy" id="1076256"/>
    <lineage>
        <taxon>Eukaryota</taxon>
        <taxon>Fungi</taxon>
        <taxon>Dikarya</taxon>
        <taxon>Basidiomycota</taxon>
        <taxon>Agaricomycotina</taxon>
        <taxon>Agaricomycetes</taxon>
        <taxon>Agaricomycetidae</taxon>
        <taxon>Agaricales</taxon>
        <taxon>Marasmiineae</taxon>
        <taxon>Physalacriaceae</taxon>
        <taxon>Armillaria</taxon>
    </lineage>
</organism>
<evidence type="ECO:0008006" key="4">
    <source>
        <dbReference type="Google" id="ProtNLM"/>
    </source>
</evidence>
<feature type="region of interest" description="Disordered" evidence="1">
    <location>
        <begin position="290"/>
        <end position="346"/>
    </location>
</feature>